<name>A0ABU9B8I4_9BURK</name>
<evidence type="ECO:0000313" key="1">
    <source>
        <dbReference type="EMBL" id="MEK8026200.1"/>
    </source>
</evidence>
<sequence>MTSPDRFHGLQSLIWPDEACHAEDALHFQDPEAAFFDRAAHGVRLRPGGRLRLMSYFNAYHATRWRQVNPDIVPAFQLKGRGRVRLCWEQLGADGRLQPLTEVELALSPDGWSTSPMPAGVSGFLAPCVTGLDDDNLVTEGRYVTALAPRRSVRLGLVITHFQRQAQVQGAIARLSALMQAPDYRDKLALKVIDNSQDLPPADSEQVQIVPNRNLGGSGGFARGLFEFEADGGYTHCLFMDDDASCPVESIRRTLAVLEWATDDRMAVAGAMLRDDRPREMHENGATFAGCVHSLHRGLDLGRLADLARTDGLPHIDYGAWWYFAFPLRHVRHYPFPFFVRGDDISFGLANRFDILTLNGVCSWQDAFEEKASPLTNYLDTRNHLVHLLTGHVAHGRRAVRQVLRGFVTRRAEAMLYESAEAALLAVEDVLQGPAFWRAHMDLGERRRMLAELTSVEKARPLDPATIAQARLCRSPRRLATRLAYHLTGRGRLLPGKLLEPRPALARKGVPASRYALFRFRQVIYLSASGHSGFIARHDAARLAAIRQRARQLQQVLSERFETLSASYHTGYAELTSKAYWQAVYA</sequence>
<evidence type="ECO:0008006" key="3">
    <source>
        <dbReference type="Google" id="ProtNLM"/>
    </source>
</evidence>
<accession>A0ABU9B8I4</accession>
<dbReference type="RefSeq" id="WP_341373981.1">
    <property type="nucleotide sequence ID" value="NZ_JBBUTF010000007.1"/>
</dbReference>
<dbReference type="SUPFAM" id="SSF53448">
    <property type="entry name" value="Nucleotide-diphospho-sugar transferases"/>
    <property type="match status" value="1"/>
</dbReference>
<dbReference type="Gene3D" id="3.90.550.60">
    <property type="match status" value="1"/>
</dbReference>
<dbReference type="InterPro" id="IPR029044">
    <property type="entry name" value="Nucleotide-diphossugar_trans"/>
</dbReference>
<gene>
    <name evidence="1" type="ORF">AACH11_09540</name>
</gene>
<comment type="caution">
    <text evidence="1">The sequence shown here is derived from an EMBL/GenBank/DDBJ whole genome shotgun (WGS) entry which is preliminary data.</text>
</comment>
<dbReference type="Proteomes" id="UP001368500">
    <property type="component" value="Unassembled WGS sequence"/>
</dbReference>
<keyword evidence="2" id="KW-1185">Reference proteome</keyword>
<dbReference type="EMBL" id="JBBUTF010000007">
    <property type="protein sequence ID" value="MEK8026200.1"/>
    <property type="molecule type" value="Genomic_DNA"/>
</dbReference>
<evidence type="ECO:0000313" key="2">
    <source>
        <dbReference type="Proteomes" id="UP001368500"/>
    </source>
</evidence>
<proteinExistence type="predicted"/>
<protein>
    <recommendedName>
        <fullName evidence="3">Glycosyltransferase</fullName>
    </recommendedName>
</protein>
<organism evidence="1 2">
    <name type="scientific">Pseudaquabacterium rugosum</name>
    <dbReference type="NCBI Taxonomy" id="2984194"/>
    <lineage>
        <taxon>Bacteria</taxon>
        <taxon>Pseudomonadati</taxon>
        <taxon>Pseudomonadota</taxon>
        <taxon>Betaproteobacteria</taxon>
        <taxon>Burkholderiales</taxon>
        <taxon>Sphaerotilaceae</taxon>
        <taxon>Pseudaquabacterium</taxon>
    </lineage>
</organism>
<reference evidence="1 2" key="1">
    <citation type="submission" date="2024-04" db="EMBL/GenBank/DDBJ databases">
        <title>Novel species of the genus Ideonella isolated from streams.</title>
        <authorList>
            <person name="Lu H."/>
        </authorList>
    </citation>
    <scope>NUCLEOTIDE SEQUENCE [LARGE SCALE GENOMIC DNA]</scope>
    <source>
        <strain evidence="1 2">BYS139W</strain>
    </source>
</reference>